<protein>
    <submittedName>
        <fullName evidence="9">Accessory gene regulator B</fullName>
    </submittedName>
</protein>
<dbReference type="Pfam" id="PF04647">
    <property type="entry name" value="AgrB"/>
    <property type="match status" value="1"/>
</dbReference>
<keyword evidence="1" id="KW-1003">Cell membrane</keyword>
<dbReference type="EMBL" id="FUXM01000025">
    <property type="protein sequence ID" value="SKA11382.1"/>
    <property type="molecule type" value="Genomic_DNA"/>
</dbReference>
<keyword evidence="3" id="KW-0645">Protease</keyword>
<keyword evidence="5" id="KW-0378">Hydrolase</keyword>
<dbReference type="AlphaFoldDB" id="A0A1T4R5R7"/>
<accession>A0A1T4R5R7</accession>
<proteinExistence type="predicted"/>
<dbReference type="Proteomes" id="UP000189933">
    <property type="component" value="Unassembled WGS sequence"/>
</dbReference>
<organism evidence="9 10">
    <name type="scientific">Carboxydocella sporoproducens DSM 16521</name>
    <dbReference type="NCBI Taxonomy" id="1121270"/>
    <lineage>
        <taxon>Bacteria</taxon>
        <taxon>Bacillati</taxon>
        <taxon>Bacillota</taxon>
        <taxon>Clostridia</taxon>
        <taxon>Eubacteriales</taxon>
        <taxon>Clostridiales Family XVI. Incertae Sedis</taxon>
        <taxon>Carboxydocella</taxon>
    </lineage>
</organism>
<feature type="transmembrane region" description="Helical" evidence="8">
    <location>
        <begin position="165"/>
        <end position="187"/>
    </location>
</feature>
<reference evidence="10" key="1">
    <citation type="submission" date="2017-02" db="EMBL/GenBank/DDBJ databases">
        <authorList>
            <person name="Varghese N."/>
            <person name="Submissions S."/>
        </authorList>
    </citation>
    <scope>NUCLEOTIDE SEQUENCE [LARGE SCALE GENOMIC DNA]</scope>
    <source>
        <strain evidence="10">DSM 16521</strain>
    </source>
</reference>
<dbReference type="InterPro" id="IPR006741">
    <property type="entry name" value="AgrB"/>
</dbReference>
<feature type="transmembrane region" description="Helical" evidence="8">
    <location>
        <begin position="27"/>
        <end position="47"/>
    </location>
</feature>
<feature type="transmembrane region" description="Helical" evidence="8">
    <location>
        <begin position="98"/>
        <end position="119"/>
    </location>
</feature>
<evidence type="ECO:0000256" key="5">
    <source>
        <dbReference type="ARBA" id="ARBA00022801"/>
    </source>
</evidence>
<dbReference type="SMART" id="SM00793">
    <property type="entry name" value="AgrB"/>
    <property type="match status" value="1"/>
</dbReference>
<keyword evidence="6 8" id="KW-1133">Transmembrane helix</keyword>
<evidence type="ECO:0000256" key="6">
    <source>
        <dbReference type="ARBA" id="ARBA00022989"/>
    </source>
</evidence>
<evidence type="ECO:0000256" key="4">
    <source>
        <dbReference type="ARBA" id="ARBA00022692"/>
    </source>
</evidence>
<keyword evidence="4 8" id="KW-0812">Transmembrane</keyword>
<dbReference type="GO" id="GO:0009372">
    <property type="term" value="P:quorum sensing"/>
    <property type="evidence" value="ECO:0007669"/>
    <property type="project" value="UniProtKB-KW"/>
</dbReference>
<dbReference type="RefSeq" id="WP_078665979.1">
    <property type="nucleotide sequence ID" value="NZ_FUXM01000025.1"/>
</dbReference>
<feature type="transmembrane region" description="Helical" evidence="8">
    <location>
        <begin position="74"/>
        <end position="92"/>
    </location>
</feature>
<evidence type="ECO:0000256" key="8">
    <source>
        <dbReference type="SAM" id="Phobius"/>
    </source>
</evidence>
<keyword evidence="10" id="KW-1185">Reference proteome</keyword>
<dbReference type="GO" id="GO:0008233">
    <property type="term" value="F:peptidase activity"/>
    <property type="evidence" value="ECO:0007669"/>
    <property type="project" value="UniProtKB-KW"/>
</dbReference>
<feature type="transmembrane region" description="Helical" evidence="8">
    <location>
        <begin position="140"/>
        <end position="159"/>
    </location>
</feature>
<dbReference type="GO" id="GO:0016020">
    <property type="term" value="C:membrane"/>
    <property type="evidence" value="ECO:0007669"/>
    <property type="project" value="InterPro"/>
</dbReference>
<evidence type="ECO:0000313" key="9">
    <source>
        <dbReference type="EMBL" id="SKA11382.1"/>
    </source>
</evidence>
<evidence type="ECO:0000256" key="1">
    <source>
        <dbReference type="ARBA" id="ARBA00022475"/>
    </source>
</evidence>
<name>A0A1T4R5R7_9FIRM</name>
<evidence type="ECO:0000256" key="3">
    <source>
        <dbReference type="ARBA" id="ARBA00022670"/>
    </source>
</evidence>
<keyword evidence="2" id="KW-0673">Quorum sensing</keyword>
<evidence type="ECO:0000256" key="7">
    <source>
        <dbReference type="ARBA" id="ARBA00023136"/>
    </source>
</evidence>
<gene>
    <name evidence="9" type="ORF">SAMN02745885_01945</name>
</gene>
<evidence type="ECO:0000256" key="2">
    <source>
        <dbReference type="ARBA" id="ARBA00022654"/>
    </source>
</evidence>
<keyword evidence="7 8" id="KW-0472">Membrane</keyword>
<evidence type="ECO:0000313" key="10">
    <source>
        <dbReference type="Proteomes" id="UP000189933"/>
    </source>
</evidence>
<sequence length="191" mass="21206">MLKKMAAWLATSQGLSAEDEEVLLYSLTILTTTLGNILGLALLAWLLDTGWETMAVTLPAVTLRMWAGGGHATAPWRCVMVGTTVMALLAWLTRTASYWLEPVVPVLVILAALITWRYAPAPAPNKPLSSRQQADKLRRRALITLTFWAIIIFLFWLLAVPAWLTAGMALGLFWQGLTVVPPVYHWLGKYF</sequence>
<dbReference type="GO" id="GO:0006508">
    <property type="term" value="P:proteolysis"/>
    <property type="evidence" value="ECO:0007669"/>
    <property type="project" value="UniProtKB-KW"/>
</dbReference>